<keyword evidence="1" id="KW-0472">Membrane</keyword>
<dbReference type="RefSeq" id="WP_076086652.1">
    <property type="nucleotide sequence ID" value="NZ_CP019070.1"/>
</dbReference>
<name>A0A1P8KMG8_9BACT</name>
<accession>A0A1P8KMG8</accession>
<dbReference type="SUPFAM" id="SSF48317">
    <property type="entry name" value="Acid phosphatase/Vanadium-dependent haloperoxidase"/>
    <property type="match status" value="1"/>
</dbReference>
<feature type="domain" description="Phosphatidic acid phosphatase type 2/haloperoxidase" evidence="2">
    <location>
        <begin position="93"/>
        <end position="224"/>
    </location>
</feature>
<feature type="transmembrane region" description="Helical" evidence="1">
    <location>
        <begin position="92"/>
        <end position="110"/>
    </location>
</feature>
<dbReference type="CDD" id="cd03396">
    <property type="entry name" value="PAP2_like_6"/>
    <property type="match status" value="1"/>
</dbReference>
<proteinExistence type="predicted"/>
<sequence length="234" mass="26920">MMQKNLTKYILITIICLIFTIALFEFTAIDIIVQGYFYNLDTSSWALDSSEPILKFLLYDGIKKLLIFFAFLILCSLIFFRKKKIIINYKKGLIIVLLSAIIIPVTVGALKATTNMPCPKNIEFFGGNYPDVKLLDSYPIEFMQNKKIKCWPAGHASGGFALLSLFFLFKKRRNQIYALSFALTVGWSMGTYKMLIGDHFLSHTIITMLIAWLLVLIIYKIISYMGKRKYVQQQ</sequence>
<dbReference type="Pfam" id="PF01569">
    <property type="entry name" value="PAP2"/>
    <property type="match status" value="1"/>
</dbReference>
<dbReference type="EMBL" id="CP019070">
    <property type="protein sequence ID" value="APW65752.1"/>
    <property type="molecule type" value="Genomic_DNA"/>
</dbReference>
<keyword evidence="1" id="KW-1133">Transmembrane helix</keyword>
<feature type="transmembrane region" description="Helical" evidence="1">
    <location>
        <begin position="57"/>
        <end position="80"/>
    </location>
</feature>
<feature type="transmembrane region" description="Helical" evidence="1">
    <location>
        <begin position="176"/>
        <end position="195"/>
    </location>
</feature>
<evidence type="ECO:0000259" key="2">
    <source>
        <dbReference type="Pfam" id="PF01569"/>
    </source>
</evidence>
<gene>
    <name evidence="3" type="ORF">LPB137_07740</name>
</gene>
<dbReference type="OrthoDB" id="7348799at2"/>
<feature type="transmembrane region" description="Helical" evidence="1">
    <location>
        <begin position="201"/>
        <end position="222"/>
    </location>
</feature>
<dbReference type="InterPro" id="IPR000326">
    <property type="entry name" value="PAP2/HPO"/>
</dbReference>
<feature type="transmembrane region" description="Helical" evidence="1">
    <location>
        <begin position="9"/>
        <end position="37"/>
    </location>
</feature>
<dbReference type="AlphaFoldDB" id="A0A1P8KMG8"/>
<organism evidence="3 4">
    <name type="scientific">Poseidonibacter parvus</name>
    <dbReference type="NCBI Taxonomy" id="1850254"/>
    <lineage>
        <taxon>Bacteria</taxon>
        <taxon>Pseudomonadati</taxon>
        <taxon>Campylobacterota</taxon>
        <taxon>Epsilonproteobacteria</taxon>
        <taxon>Campylobacterales</taxon>
        <taxon>Arcobacteraceae</taxon>
        <taxon>Poseidonibacter</taxon>
    </lineage>
</organism>
<feature type="transmembrane region" description="Helical" evidence="1">
    <location>
        <begin position="151"/>
        <end position="169"/>
    </location>
</feature>
<dbReference type="InterPro" id="IPR036938">
    <property type="entry name" value="PAP2/HPO_sf"/>
</dbReference>
<keyword evidence="1" id="KW-0812">Transmembrane</keyword>
<dbReference type="Gene3D" id="1.20.144.10">
    <property type="entry name" value="Phosphatidic acid phosphatase type 2/haloperoxidase"/>
    <property type="match status" value="1"/>
</dbReference>
<dbReference type="KEGG" id="alp:LPB137_07740"/>
<dbReference type="STRING" id="1850254.LPB137_07740"/>
<keyword evidence="4" id="KW-1185">Reference proteome</keyword>
<protein>
    <submittedName>
        <fullName evidence="3">Phosphoesterase</fullName>
    </submittedName>
</protein>
<evidence type="ECO:0000256" key="1">
    <source>
        <dbReference type="SAM" id="Phobius"/>
    </source>
</evidence>
<evidence type="ECO:0000313" key="3">
    <source>
        <dbReference type="EMBL" id="APW65752.1"/>
    </source>
</evidence>
<dbReference type="Proteomes" id="UP000186074">
    <property type="component" value="Chromosome"/>
</dbReference>
<evidence type="ECO:0000313" key="4">
    <source>
        <dbReference type="Proteomes" id="UP000186074"/>
    </source>
</evidence>
<reference evidence="3 4" key="1">
    <citation type="submission" date="2017-01" db="EMBL/GenBank/DDBJ databases">
        <title>Genome sequencing of Arcobacter sp. LPB0137.</title>
        <authorList>
            <person name="Lee G.-W."/>
            <person name="Yi H."/>
        </authorList>
    </citation>
    <scope>NUCLEOTIDE SEQUENCE [LARGE SCALE GENOMIC DNA]</scope>
    <source>
        <strain evidence="3 4">LPB0137</strain>
    </source>
</reference>